<reference evidence="1 2" key="1">
    <citation type="submission" date="2016-07" db="EMBL/GenBank/DDBJ databases">
        <title>Pervasive Adenine N6-methylation of Active Genes in Fungi.</title>
        <authorList>
            <consortium name="DOE Joint Genome Institute"/>
            <person name="Mondo S.J."/>
            <person name="Dannebaum R.O."/>
            <person name="Kuo R.C."/>
            <person name="Labutti K."/>
            <person name="Haridas S."/>
            <person name="Kuo A."/>
            <person name="Salamov A."/>
            <person name="Ahrendt S.R."/>
            <person name="Lipzen A."/>
            <person name="Sullivan W."/>
            <person name="Andreopoulos W.B."/>
            <person name="Clum A."/>
            <person name="Lindquist E."/>
            <person name="Daum C."/>
            <person name="Ramamoorthy G.K."/>
            <person name="Gryganskyi A."/>
            <person name="Culley D."/>
            <person name="Magnuson J.K."/>
            <person name="James T.Y."/>
            <person name="O'Malley M.A."/>
            <person name="Stajich J.E."/>
            <person name="Spatafora J.W."/>
            <person name="Visel A."/>
            <person name="Grigoriev I.V."/>
        </authorList>
    </citation>
    <scope>NUCLEOTIDE SEQUENCE [LARGE SCALE GENOMIC DNA]</scope>
    <source>
        <strain evidence="1 2">PL171</strain>
    </source>
</reference>
<comment type="caution">
    <text evidence="1">The sequence shown here is derived from an EMBL/GenBank/DDBJ whole genome shotgun (WGS) entry which is preliminary data.</text>
</comment>
<evidence type="ECO:0000313" key="1">
    <source>
        <dbReference type="EMBL" id="ORZ40439.1"/>
    </source>
</evidence>
<protein>
    <submittedName>
        <fullName evidence="1">Uncharacterized protein</fullName>
    </submittedName>
</protein>
<evidence type="ECO:0000313" key="2">
    <source>
        <dbReference type="Proteomes" id="UP000193411"/>
    </source>
</evidence>
<keyword evidence="2" id="KW-1185">Reference proteome</keyword>
<gene>
    <name evidence="1" type="ORF">BCR44DRAFT_1174582</name>
</gene>
<dbReference type="AlphaFoldDB" id="A0A1Y2I122"/>
<name>A0A1Y2I122_9FUNG</name>
<proteinExistence type="predicted"/>
<organism evidence="1 2">
    <name type="scientific">Catenaria anguillulae PL171</name>
    <dbReference type="NCBI Taxonomy" id="765915"/>
    <lineage>
        <taxon>Eukaryota</taxon>
        <taxon>Fungi</taxon>
        <taxon>Fungi incertae sedis</taxon>
        <taxon>Blastocladiomycota</taxon>
        <taxon>Blastocladiomycetes</taxon>
        <taxon>Blastocladiales</taxon>
        <taxon>Catenariaceae</taxon>
        <taxon>Catenaria</taxon>
    </lineage>
</organism>
<accession>A0A1Y2I122</accession>
<dbReference type="EMBL" id="MCFL01000003">
    <property type="protein sequence ID" value="ORZ40439.1"/>
    <property type="molecule type" value="Genomic_DNA"/>
</dbReference>
<sequence>MPLRISLKHEHTADATLEIHIDGLDSVMALKRHITVLLSDITSMECSPPEVHEAFRLTPRLGVHVPGVMSKGRVFGAEGNSFYYFVKPTSEHEGGGATGTPESRVLGISLDKDSADAQFVRLVIEVPEGTNWLR</sequence>
<dbReference type="Proteomes" id="UP000193411">
    <property type="component" value="Unassembled WGS sequence"/>
</dbReference>